<keyword evidence="2" id="KW-0964">Secreted</keyword>
<comment type="subcellular location">
    <subcellularLocation>
        <location evidence="1">Secreted</location>
    </subcellularLocation>
</comment>
<evidence type="ECO:0000256" key="3">
    <source>
        <dbReference type="ARBA" id="ARBA00022729"/>
    </source>
</evidence>
<keyword evidence="3" id="KW-0732">Signal</keyword>
<dbReference type="SUPFAM" id="SSF49899">
    <property type="entry name" value="Concanavalin A-like lectins/glucanases"/>
    <property type="match status" value="1"/>
</dbReference>
<feature type="domain" description="LamG-like jellyroll fold" evidence="6">
    <location>
        <begin position="983"/>
        <end position="1113"/>
    </location>
</feature>
<dbReference type="Pfam" id="PF13205">
    <property type="entry name" value="Big_5"/>
    <property type="match status" value="1"/>
</dbReference>
<organism evidence="7 8">
    <name type="scientific">Streptosporangium fragile</name>
    <dbReference type="NCBI Taxonomy" id="46186"/>
    <lineage>
        <taxon>Bacteria</taxon>
        <taxon>Bacillati</taxon>
        <taxon>Actinomycetota</taxon>
        <taxon>Actinomycetes</taxon>
        <taxon>Streptosporangiales</taxon>
        <taxon>Streptosporangiaceae</taxon>
        <taxon>Streptosporangium</taxon>
    </lineage>
</organism>
<dbReference type="Pfam" id="PF24517">
    <property type="entry name" value="CBM96"/>
    <property type="match status" value="2"/>
</dbReference>
<dbReference type="InterPro" id="IPR006558">
    <property type="entry name" value="LamG-like"/>
</dbReference>
<proteinExistence type="predicted"/>
<evidence type="ECO:0000256" key="1">
    <source>
        <dbReference type="ARBA" id="ARBA00004613"/>
    </source>
</evidence>
<dbReference type="NCBIfam" id="NF033679">
    <property type="entry name" value="DNRLRE_dom"/>
    <property type="match status" value="2"/>
</dbReference>
<keyword evidence="4" id="KW-1015">Disulfide bond</keyword>
<dbReference type="Pfam" id="PF14040">
    <property type="entry name" value="DNase_NucA_NucB"/>
    <property type="match status" value="1"/>
</dbReference>
<evidence type="ECO:0000256" key="4">
    <source>
        <dbReference type="ARBA" id="ARBA00023157"/>
    </source>
</evidence>
<feature type="region of interest" description="Disordered" evidence="5">
    <location>
        <begin position="368"/>
        <end position="399"/>
    </location>
</feature>
<dbReference type="InterPro" id="IPR029476">
    <property type="entry name" value="DNase_NucA_NucB"/>
</dbReference>
<dbReference type="SMART" id="SM00560">
    <property type="entry name" value="LamGL"/>
    <property type="match status" value="1"/>
</dbReference>
<dbReference type="Proteomes" id="UP001500831">
    <property type="component" value="Unassembled WGS sequence"/>
</dbReference>
<evidence type="ECO:0000256" key="2">
    <source>
        <dbReference type="ARBA" id="ARBA00022525"/>
    </source>
</evidence>
<dbReference type="InterPro" id="IPR032812">
    <property type="entry name" value="SbsA_Ig"/>
</dbReference>
<gene>
    <name evidence="7" type="ORF">GCM10010517_56780</name>
</gene>
<reference evidence="8" key="1">
    <citation type="journal article" date="2019" name="Int. J. Syst. Evol. Microbiol.">
        <title>The Global Catalogue of Microorganisms (GCM) 10K type strain sequencing project: providing services to taxonomists for standard genome sequencing and annotation.</title>
        <authorList>
            <consortium name="The Broad Institute Genomics Platform"/>
            <consortium name="The Broad Institute Genome Sequencing Center for Infectious Disease"/>
            <person name="Wu L."/>
            <person name="Ma J."/>
        </authorList>
    </citation>
    <scope>NUCLEOTIDE SEQUENCE [LARGE SCALE GENOMIC DNA]</scope>
    <source>
        <strain evidence="8">JCM 6242</strain>
    </source>
</reference>
<keyword evidence="8" id="KW-1185">Reference proteome</keyword>
<comment type="caution">
    <text evidence="7">The sequence shown here is derived from an EMBL/GenBank/DDBJ whole genome shotgun (WGS) entry which is preliminary data.</text>
</comment>
<dbReference type="InterPro" id="IPR014755">
    <property type="entry name" value="Cu-Rt/internalin_Ig-like"/>
</dbReference>
<dbReference type="Gene3D" id="2.60.40.1220">
    <property type="match status" value="1"/>
</dbReference>
<dbReference type="InterPro" id="IPR013320">
    <property type="entry name" value="ConA-like_dom_sf"/>
</dbReference>
<dbReference type="Gene3D" id="2.60.120.200">
    <property type="match status" value="2"/>
</dbReference>
<sequence>MHAGRSHSGTQTHRAYLRFNIHGTPLEGGTVENADLRIFNYNSHDCSDTDSPGIELRQITSDWTMQSLTWSNQPSTTINGHVGNRGAYDVDCPEGEGELYYSIEQIVQGWMNGIPDLGVRLSSPIESEAQNWRTYRTYEYGGYDTYPFTPRGPVLFIEYTPVPREIKGIFMPYQDTDPTGAEIDANTSMSTGVQTGPEVTGEEATAMRANSPGYFMEDTTYGTWIPDDATTEQEWLEAIGAVYPNEGPYPTPTPTSDPDTTPPAVISTVPGSGAVDVPTSTSISATFDEVVTGAEMAVKLPGGVTVVGTAEMDATGRALIFVPRQPLTADTVHAVEVTGAKDAAGNTMAPYSWSFITETGPQGHWRFNEGSGATAADSSGHGHDASLGESTTWTAGRNGSAVTNLPTAVSKTSASAAREMSARMRLLASQEAVKQGKPVEVRYDTTEVSITHAMPDGSFKTEIAVGPIRTKQDGVWVPVDTSLVDRDGVLKPKAISSGTLAEISKGGTAPYVRTVQGGGQVSALSWPTALPAPVVEKNVATYRDAAGPGADLVITVLPTGIRQEVVMRKRPTKPLELRISLASSDLTLSEGKNGSLLLKGRDRKVVASAPPPIMRDDSAKGVHAKRTEVSAEVVNKDGKAEMVLKPDHAFLTAPDTTYPVRLDATVTLPINTDVAVGTEDTASSPAYPSGDNLLAGTMTGGYKYRTVLKFDAAGLVGSTVTDAKLAMNTLDAPSCGTAVGAGIQVRRLTGTWDPDNLYWANLPASTTEDAQTSTKGVNQECDTWPDAMEWNVTGITQDWAAGAANHGLVLQAPSETNVDNYRVFTSSEDTEFNRVPMLTVITNGPASAPTVNAPTATPAQVIDGTTIIGSLTPQLAVTVADAVGGNLTGEFEVEHDPAATGQGTGHIWAGSSPAVASGGRATVTVPAGELTDGWKVRWRVRAVNAAASTASAWSAWQAATVGVGGTSVAPLAQSAGPVLRTDQSFTVAAWLRWNDKNGAYRVLEQRGANGASFSIGNDPDHGLVFRLTQADENGAAVEGALSGVKPPANEWFHLAGVYDAAANKVTLYLNGDEIKTAQVGFPTWNAGGPLYLGAAMVGDLDEVLAYQKALSAAQIGAIYAAIGNQAVTRSAGAEGKTATVNAAAVRKKFPYGHISTDLCRQIPPNRPSAVANSGPFSLCYSYLVGERDIKGIPGAQWEAGRWTAQLVIAVHSYVGHMHNKSNATRARASDVPIGRSLGSRQIRMQIKMGPVKATGSMLDDWNDRWMRVFAGSTGCTSDAPDGLFDEVGDWADGTIREIILDRSADDNSPDPHKISSCSINPNVRYTTHAMWVKDDLGKRHTFRCDSSTEIKSYTGGCVLTTLRPVLIFDENYSNGVFHSQHVWTALYNSQTTYPKIGSGPPKKIPGGFLPHQPSCALTCLRRSTSEAVEKANRDVAIPECRKIRDYRSPDSCDEYPFATTHEGAGGRNTGYNYSVAIIPNTDNCSQGGAMRVWYERNRILDFDSYWVDVIRQGRNSPESGAPGMVAYHPTPDNMNLATCTIDGVS</sequence>
<dbReference type="InterPro" id="IPR055372">
    <property type="entry name" value="CBM96"/>
</dbReference>
<protein>
    <recommendedName>
        <fullName evidence="6">LamG-like jellyroll fold domain-containing protein</fullName>
    </recommendedName>
</protein>
<evidence type="ECO:0000256" key="5">
    <source>
        <dbReference type="SAM" id="MobiDB-lite"/>
    </source>
</evidence>
<dbReference type="Pfam" id="PF13385">
    <property type="entry name" value="Laminin_G_3"/>
    <property type="match status" value="1"/>
</dbReference>
<evidence type="ECO:0000313" key="8">
    <source>
        <dbReference type="Proteomes" id="UP001500831"/>
    </source>
</evidence>
<evidence type="ECO:0000259" key="6">
    <source>
        <dbReference type="SMART" id="SM00560"/>
    </source>
</evidence>
<name>A0ABP6INL5_9ACTN</name>
<accession>A0ABP6INL5</accession>
<evidence type="ECO:0000313" key="7">
    <source>
        <dbReference type="EMBL" id="GAA2892276.1"/>
    </source>
</evidence>
<feature type="compositionally biased region" description="Polar residues" evidence="5">
    <location>
        <begin position="388"/>
        <end position="399"/>
    </location>
</feature>
<dbReference type="EMBL" id="BAAAVI010000049">
    <property type="protein sequence ID" value="GAA2892276.1"/>
    <property type="molecule type" value="Genomic_DNA"/>
</dbReference>